<dbReference type="Gene3D" id="3.30.565.10">
    <property type="entry name" value="Histidine kinase-like ATPase, C-terminal domain"/>
    <property type="match status" value="1"/>
</dbReference>
<feature type="compositionally biased region" description="Low complexity" evidence="2">
    <location>
        <begin position="874"/>
        <end position="890"/>
    </location>
</feature>
<feature type="compositionally biased region" description="Polar residues" evidence="2">
    <location>
        <begin position="797"/>
        <end position="809"/>
    </location>
</feature>
<feature type="compositionally biased region" description="Polar residues" evidence="2">
    <location>
        <begin position="897"/>
        <end position="914"/>
    </location>
</feature>
<feature type="region of interest" description="Disordered" evidence="2">
    <location>
        <begin position="2508"/>
        <end position="2539"/>
    </location>
</feature>
<feature type="compositionally biased region" description="Polar residues" evidence="2">
    <location>
        <begin position="604"/>
        <end position="614"/>
    </location>
</feature>
<feature type="compositionally biased region" description="Polar residues" evidence="2">
    <location>
        <begin position="860"/>
        <end position="873"/>
    </location>
</feature>
<feature type="compositionally biased region" description="Basic and acidic residues" evidence="2">
    <location>
        <begin position="2977"/>
        <end position="2987"/>
    </location>
</feature>
<comment type="caution">
    <text evidence="3">The sequence shown here is derived from an EMBL/GenBank/DDBJ whole genome shotgun (WGS) entry which is preliminary data.</text>
</comment>
<gene>
    <name evidence="3" type="ORF">GCM10023318_51760</name>
</gene>
<dbReference type="InterPro" id="IPR036890">
    <property type="entry name" value="HATPase_C_sf"/>
</dbReference>
<feature type="region of interest" description="Disordered" evidence="2">
    <location>
        <begin position="1496"/>
        <end position="1515"/>
    </location>
</feature>
<feature type="compositionally biased region" description="Basic and acidic residues" evidence="2">
    <location>
        <begin position="2421"/>
        <end position="2439"/>
    </location>
</feature>
<dbReference type="CDD" id="cd16936">
    <property type="entry name" value="HATPase_RsbW-like"/>
    <property type="match status" value="1"/>
</dbReference>
<feature type="compositionally biased region" description="Polar residues" evidence="2">
    <location>
        <begin position="2455"/>
        <end position="2468"/>
    </location>
</feature>
<evidence type="ECO:0000313" key="3">
    <source>
        <dbReference type="EMBL" id="GAA5065076.1"/>
    </source>
</evidence>
<dbReference type="EMBL" id="BAABJM010000006">
    <property type="protein sequence ID" value="GAA5065076.1"/>
    <property type="molecule type" value="Genomic_DNA"/>
</dbReference>
<feature type="compositionally biased region" description="Basic and acidic residues" evidence="2">
    <location>
        <begin position="1071"/>
        <end position="1081"/>
    </location>
</feature>
<feature type="compositionally biased region" description="Pro residues" evidence="2">
    <location>
        <begin position="2475"/>
        <end position="2486"/>
    </location>
</feature>
<feature type="compositionally biased region" description="Polar residues" evidence="2">
    <location>
        <begin position="707"/>
        <end position="750"/>
    </location>
</feature>
<feature type="compositionally biased region" description="Low complexity" evidence="2">
    <location>
        <begin position="2367"/>
        <end position="2380"/>
    </location>
</feature>
<evidence type="ECO:0000256" key="2">
    <source>
        <dbReference type="SAM" id="MobiDB-lite"/>
    </source>
</evidence>
<sequence>MRALRGEVLDSGLTDVLLGHIPEAHLDAMQRAADAWSDAANALERARGRLEETARGVGIESEFTGTAIAKNYSALLDATRAQIEYNNERARQLYEARNAFELEIYVVRGILALLAAQLAWDLLLPPPVGVAKSAADRADAEVAMGVARAGTLRLVAAQGARFGARHPMLALAAKGIGFGVAAGGGVPYVAMRVQMAQTARGHRESVDWKQVGVGAAAGAVGGLFGVGAGHLVGSRMAGLGVNSVSKFNRVLGRVTATATAGAVGGGVGGLAGGLTAVALTGGQLRGKDLAHMVWAGVAMGAAGGIGSTIRAGRAAAVAARTNTATALLPRVNVQEPVRPQVRADADPRPPAAGDGRSAKPDGSPKARGVKEQIDDLGRELQGTLRPEDFPGRSSQEALGDFVKKTVDPPPRPHEAPPPKEVLTRAHEARSADADKPRPAESRTPEPEPPLRPEEPLSTEEAFVRILRENGMLPPDSGSGSGTPLATTPAGPQPGSPHQPNSGGPMSPRWATGESPTSGASAGRGGTALQVAQPPALRGTITQSLAPEGNAAVSVKPLDPVAQAPSAQAPSGHAKAVDVGKLREISIRELQDMADADAIGALTGVEQTPTATTHPTVDLPPPTAKPGTHAAAPRSPAHTDSSVTDPEPTPAHPAPKTATSEPTEHIAARLDTATTLAQSQPTKPVPDAATTPPVDTAPPASQKPRAVTTEQVPSVQQSNSSHATPGTASPSEWTSPRPNTETSVAQETSIKSVPEFAPAAYDATSPPVAPQPGQQAIAAAVEDLGAAQSASPHAKPDSLSSPGPTTTAKNMDSPAAHGDSSESRPEVTPWAHPGRTSGGGLAEPSPKPPPTTTTAAVPDANSPTGQPGPSSATLSSVPHPAPSISAASQSATIAKGSGNRSDNAAAQGFSLQSHAWSPAAGSTGHSDTTAAASQSSPRAATTSRPDVDEATVDPEEFPTPPGTTVPDPREHNTQGDPRDHNVWQDPRDHSIQKTPARDYIVIPGVDYPLDNEPPADAIPVVPRLASLTPIDLPADSARFTPAPQNNPGVADPTPTRPPDVTPLPRDSAPSPPRDDAVPEKSDTPILPSEYALESNPDAPGAPRKPTAPQLNPHSVEYDHRDNGVPVTTGPPPLQPAAPRESRRDYKRLSTQMGGKKEPEKKRRPPPKSPIPPPLPEKRPPPSAPAPIGPLVMRPEPAASERSKRGKHGGPAQERAKISERLTAAADIAAAEMMLDALVRTAQGMVAVRVRPDGPERVLVEVVDQSGTLPVRDKPDKTTGEVAATESGRVTELLDQSGRWGFLLNADGTRTRWFVAGRGDPPSAAAEPAWRMTFQQGQVQRGVARARGEVRRFLSHHTRLSQPTTDAAVLAMSELLGNAAQYARQGGAELTVEATDARVRISIADTSLGLPEWRVESNVDAADEVAPSSTVNPADVDALLAGIDLAALDSSGSNPSEPGDRADGEHGRGARIVTENAIAIGTDVTPNGKTVWVEYRTPPKSYPVSPGSALDLPEDRARRGDGAEVIAAPRSKRGLLVEGPLVFHQAPEGPSGAGPHPSLPAPAVPQADSSAPSSPPNPGVAAESVPVEIQELLAQLEHTDGAADPVQIATLVRRYQEYSQERASSIHREFLNNKKADLVAKGTSEAAAESLARQAADDFIHTDRGRDRIARDAVRSTQQWARNSQIPMRVDGAAAPSTDVRQPPVVTGERPTTHPLPKVLLAVIAEIKSAGVDPAVIEQAERLIVERYRQYLRVPQESVHRDSVAKRWADLVHQGVPAAEAELRARQDADVFMQTPKARRMVESVAANNTRQWVDKIKSRAGQANFNFVDWLARTYREEHAIPSEPTAGLTAAQRAVSDYVDAVRVKLSAARGRAAALLRRHPELEVNGGHHWLTAFDAHHRALGALSHHYSEGKTATGNPVTRKTDIADVEAHEISIRGLLGEIQLAEQFDQVDAVCLRAEVEMPMGARIDAEIDVVTDGKRVWREVKTSGTKGQATKAAEFEAQARRQLHITHLNHEYWVDGAPPQVKWHFLNGVRPGVKARLEAIRIEDESGRIIHDHRVEVVDDSTRRSGRTSRRRRPGNEPTAASGTPQSQPGSETTSQRPGQRGQLSTSTPPYRPDNSSPMMTHAEFDARLATAERSGEPVRTYPPSVNSTSTLLHVAEYPDGFVTVEKSGLTREQQIAEVVVSFIGRILEVPVAPVLEVGPGLVVMPWLSGTPSRGSSDDPGGQADMLAVLDHPDARSLGMLDVVVGNWDRANNWMRGDRLTGFDHALSLGTASVDPASSPWSRHFVRAVNPRAEGDPYEWIPNDLSRAKVAEYIERFHLMRWYSEYYEPFLPGWYERSLYNLSKIHDYARRTDGIPEIHATDPAPRATATTPVPGSAPVEPRNSRHVHAVESSRYDEQNPLAPKRFRLAGPNRPEQLERARWSHHDDRSHDNDDVGVDPQLWDKPEPFPTNSPTDRPQQSLAAQEPERPAPPPVQPPIFPTPAGEFASANLDAAANTQQHIWPESQSTPESPAQLQAWPDPPVNEETEQAVPTQTDLRARLSTAVRSRQAVDWATMVANSQILLLGEDHSNISGRVFLSRQVVALKAAGITHFAIEAGSHPAFDALNNGSSANLFNVEAGPGWGGYSDAVYAMVFEGIKIVPFDVRSPGSKFGSPLRDIRESYMAKTIASVVHGNPDAKVAVLVGMDHLATDQEVWERKTGAFAASLNTRLRDAGYKTISVSIWGGKTMQPGLINSVSEELDVQDETFVVDLREFYSTGGGFPDWESDVLLHLGSTDSFRLPGADANIAGWGPLPGAPELDPYPPSSNRLTRHPMPRQIPAETVDRLHLSQSRDDGLILYDDALAALGHDFRVLVSDWSNDDHARSTVSLGAELVSMFTNAAGDAEVEATKTGELGHRVLRVEVSAAGGGAESQFPEFLETYLTGKLDLLTHRYGRGRVEGGANSLWFEFDESGLDFGPSGLAAVHGVVPEPDRERPESRGSVRSSPPPSEPVGLPAGSDTPPAQRSAPARTESGSTTVDPESRTSTPWEKARDAADATTLPQASGKPATPWSDRPERT</sequence>
<feature type="compositionally biased region" description="Basic residues" evidence="2">
    <location>
        <begin position="2070"/>
        <end position="2079"/>
    </location>
</feature>
<feature type="compositionally biased region" description="Basic and acidic residues" evidence="2">
    <location>
        <begin position="402"/>
        <end position="454"/>
    </location>
</feature>
<proteinExistence type="predicted"/>
<feature type="region of interest" description="Disordered" evidence="2">
    <location>
        <begin position="2062"/>
        <end position="2125"/>
    </location>
</feature>
<reference evidence="4" key="1">
    <citation type="journal article" date="2019" name="Int. J. Syst. Evol. Microbiol.">
        <title>The Global Catalogue of Microorganisms (GCM) 10K type strain sequencing project: providing services to taxonomists for standard genome sequencing and annotation.</title>
        <authorList>
            <consortium name="The Broad Institute Genomics Platform"/>
            <consortium name="The Broad Institute Genome Sequencing Center for Infectious Disease"/>
            <person name="Wu L."/>
            <person name="Ma J."/>
        </authorList>
    </citation>
    <scope>NUCLEOTIDE SEQUENCE [LARGE SCALE GENOMIC DNA]</scope>
    <source>
        <strain evidence="4">JCM 18298</strain>
    </source>
</reference>
<feature type="region of interest" description="Disordered" evidence="2">
    <location>
        <begin position="1691"/>
        <end position="1710"/>
    </location>
</feature>
<dbReference type="InterPro" id="IPR050267">
    <property type="entry name" value="Anti-sigma-factor_SerPK"/>
</dbReference>
<name>A0ABP9KW85_9NOCA</name>
<dbReference type="PANTHER" id="PTHR35526:SF3">
    <property type="entry name" value="ANTI-SIGMA-F FACTOR RSBW"/>
    <property type="match status" value="1"/>
</dbReference>
<feature type="compositionally biased region" description="Polar residues" evidence="2">
    <location>
        <begin position="3019"/>
        <end position="3034"/>
    </location>
</feature>
<feature type="region of interest" description="Disordered" evidence="2">
    <location>
        <begin position="1446"/>
        <end position="1467"/>
    </location>
</feature>
<dbReference type="Proteomes" id="UP001500603">
    <property type="component" value="Unassembled WGS sequence"/>
</dbReference>
<feature type="compositionally biased region" description="Polar residues" evidence="2">
    <location>
        <begin position="2508"/>
        <end position="2520"/>
    </location>
</feature>
<accession>A0ABP9KW85</accession>
<feature type="coiled-coil region" evidence="1">
    <location>
        <begin position="26"/>
        <end position="53"/>
    </location>
</feature>
<feature type="region of interest" description="Disordered" evidence="2">
    <location>
        <begin position="2362"/>
        <end position="2491"/>
    </location>
</feature>
<feature type="compositionally biased region" description="Polar residues" evidence="2">
    <location>
        <begin position="2085"/>
        <end position="2125"/>
    </location>
</feature>
<feature type="compositionally biased region" description="Low complexity" evidence="2">
    <location>
        <begin position="770"/>
        <end position="779"/>
    </location>
</feature>
<feature type="compositionally biased region" description="Pro residues" evidence="2">
    <location>
        <begin position="1165"/>
        <end position="1186"/>
    </location>
</feature>
<feature type="compositionally biased region" description="Basic and acidic residues" evidence="2">
    <location>
        <begin position="966"/>
        <end position="990"/>
    </location>
</feature>
<organism evidence="3 4">
    <name type="scientific">Nocardia callitridis</name>
    <dbReference type="NCBI Taxonomy" id="648753"/>
    <lineage>
        <taxon>Bacteria</taxon>
        <taxon>Bacillati</taxon>
        <taxon>Actinomycetota</taxon>
        <taxon>Actinomycetes</taxon>
        <taxon>Mycobacteriales</taxon>
        <taxon>Nocardiaceae</taxon>
        <taxon>Nocardia</taxon>
    </lineage>
</organism>
<feature type="compositionally biased region" description="Basic and acidic residues" evidence="2">
    <location>
        <begin position="356"/>
        <end position="373"/>
    </location>
</feature>
<keyword evidence="4" id="KW-1185">Reference proteome</keyword>
<feature type="region of interest" description="Disordered" evidence="2">
    <location>
        <begin position="330"/>
        <end position="373"/>
    </location>
</feature>
<evidence type="ECO:0000313" key="4">
    <source>
        <dbReference type="Proteomes" id="UP001500603"/>
    </source>
</evidence>
<protein>
    <recommendedName>
        <fullName evidence="5">Tox-PL domain-containing protein</fullName>
    </recommendedName>
</protein>
<keyword evidence="1" id="KW-0175">Coiled coil</keyword>
<feature type="compositionally biased region" description="Basic and acidic residues" evidence="2">
    <location>
        <begin position="2394"/>
        <end position="2403"/>
    </location>
</feature>
<evidence type="ECO:0008006" key="5">
    <source>
        <dbReference type="Google" id="ProtNLM"/>
    </source>
</evidence>
<feature type="region of interest" description="Disordered" evidence="2">
    <location>
        <begin position="402"/>
        <end position="544"/>
    </location>
</feature>
<feature type="compositionally biased region" description="Low complexity" evidence="2">
    <location>
        <begin position="680"/>
        <end position="699"/>
    </location>
</feature>
<feature type="compositionally biased region" description="Polar residues" evidence="2">
    <location>
        <begin position="922"/>
        <end position="943"/>
    </location>
</feature>
<dbReference type="PANTHER" id="PTHR35526">
    <property type="entry name" value="ANTI-SIGMA-F FACTOR RSBW-RELATED"/>
    <property type="match status" value="1"/>
</dbReference>
<feature type="compositionally biased region" description="Basic and acidic residues" evidence="2">
    <location>
        <begin position="1456"/>
        <end position="1466"/>
    </location>
</feature>
<feature type="region of interest" description="Disordered" evidence="2">
    <location>
        <begin position="1031"/>
        <end position="1216"/>
    </location>
</feature>
<evidence type="ECO:0000256" key="1">
    <source>
        <dbReference type="SAM" id="Coils"/>
    </source>
</evidence>
<feature type="region of interest" description="Disordered" evidence="2">
    <location>
        <begin position="2970"/>
        <end position="3065"/>
    </location>
</feature>
<feature type="region of interest" description="Disordered" evidence="2">
    <location>
        <begin position="600"/>
        <end position="997"/>
    </location>
</feature>
<feature type="region of interest" description="Disordered" evidence="2">
    <location>
        <begin position="1542"/>
        <end position="1581"/>
    </location>
</feature>